<feature type="domain" description="Copper amine oxidase-like N-terminal" evidence="2">
    <location>
        <begin position="404"/>
        <end position="512"/>
    </location>
</feature>
<dbReference type="STRING" id="1838280.A6M21_15265"/>
<dbReference type="Proteomes" id="UP000078532">
    <property type="component" value="Unassembled WGS sequence"/>
</dbReference>
<name>A0A1B7LBA4_9FIRM</name>
<dbReference type="Gene3D" id="3.30.457.10">
    <property type="entry name" value="Copper amine oxidase-like, N-terminal domain"/>
    <property type="match status" value="2"/>
</dbReference>
<feature type="signal peptide" evidence="1">
    <location>
        <begin position="1"/>
        <end position="24"/>
    </location>
</feature>
<evidence type="ECO:0000259" key="2">
    <source>
        <dbReference type="Pfam" id="PF07833"/>
    </source>
</evidence>
<comment type="caution">
    <text evidence="3">The sequence shown here is derived from an EMBL/GenBank/DDBJ whole genome shotgun (WGS) entry which is preliminary data.</text>
</comment>
<keyword evidence="4" id="KW-1185">Reference proteome</keyword>
<organism evidence="3 4">
    <name type="scientific">Desulfotomaculum copahuensis</name>
    <dbReference type="NCBI Taxonomy" id="1838280"/>
    <lineage>
        <taxon>Bacteria</taxon>
        <taxon>Bacillati</taxon>
        <taxon>Bacillota</taxon>
        <taxon>Clostridia</taxon>
        <taxon>Eubacteriales</taxon>
        <taxon>Desulfotomaculaceae</taxon>
        <taxon>Desulfotomaculum</taxon>
    </lineage>
</organism>
<protein>
    <recommendedName>
        <fullName evidence="2">Copper amine oxidase-like N-terminal domain-containing protein</fullName>
    </recommendedName>
</protein>
<dbReference type="SUPFAM" id="SSF110296">
    <property type="entry name" value="Oligoxyloglucan reducing end-specific cellobiohydrolase"/>
    <property type="match status" value="2"/>
</dbReference>
<evidence type="ECO:0000256" key="1">
    <source>
        <dbReference type="SAM" id="SignalP"/>
    </source>
</evidence>
<dbReference type="AlphaFoldDB" id="A0A1B7LBA4"/>
<sequence length="514" mass="55222">MLRKLHFIVIAGLFLMFMPISAQADQKWEQSAPPLALSQEAMPPAVYVAFSPHFDTDDTVFMATGVSLYESKDGGKSWSQPDTPGSLSTQKGNGIIYGFGSSGNKITAKMYVSPDPNIVAISTVEGLYAANVSARVTSNDVTGGRMLITNVTPAVPAGLISTPDFPPGFAFGDDGTMYVARGAAIYYGNPVITNYDPGVWKQLYYAGSYVYSIKLAPDFAFNKTMIIQSGKGVMISADGGNSFNSTGLPVTSNQYAIAFSPDYDNDGTIAAAIPDYGVFLSIDRGRSWQNVFSHKGVTSVVIGKGGTLYAGTGSSGGMEKGIFISRDKGYKWQNIGLKNSNIVSLHVFPGRGNDQVYAVTDQGFYGTVVENGQTQQSGGPGNANTPAAPEQTISFAVGQNAYYVNSQGYSMDAVPFTENGRIYVPVRYLAKSLGLTDNHIKWDEKTAAVTLEDGLTLKFVNNGAFCYINGQKKNIDAPMLERNGRVYLPAKYVAEPYGYKVSWDGASQTVYLEK</sequence>
<dbReference type="InterPro" id="IPR036582">
    <property type="entry name" value="Mao_N_sf"/>
</dbReference>
<proteinExistence type="predicted"/>
<accession>A0A1B7LBA4</accession>
<gene>
    <name evidence="3" type="ORF">A6M21_15265</name>
</gene>
<feature type="chain" id="PRO_5008596842" description="Copper amine oxidase-like N-terminal domain-containing protein" evidence="1">
    <location>
        <begin position="25"/>
        <end position="514"/>
    </location>
</feature>
<reference evidence="3 4" key="1">
    <citation type="submission" date="2016-04" db="EMBL/GenBank/DDBJ databases">
        <authorList>
            <person name="Evans L.H."/>
            <person name="Alamgir A."/>
            <person name="Owens N."/>
            <person name="Weber N.D."/>
            <person name="Virtaneva K."/>
            <person name="Barbian K."/>
            <person name="Babar A."/>
            <person name="Rosenke K."/>
        </authorList>
    </citation>
    <scope>NUCLEOTIDE SEQUENCE [LARGE SCALE GENOMIC DNA]</scope>
    <source>
        <strain evidence="3 4">LMa1</strain>
    </source>
</reference>
<dbReference type="EMBL" id="LYVF01000192">
    <property type="protein sequence ID" value="OAT79805.1"/>
    <property type="molecule type" value="Genomic_DNA"/>
</dbReference>
<dbReference type="InterPro" id="IPR015943">
    <property type="entry name" value="WD40/YVTN_repeat-like_dom_sf"/>
</dbReference>
<evidence type="ECO:0000313" key="4">
    <source>
        <dbReference type="Proteomes" id="UP000078532"/>
    </source>
</evidence>
<dbReference type="InterPro" id="IPR012854">
    <property type="entry name" value="Cu_amine_oxidase-like_N"/>
</dbReference>
<evidence type="ECO:0000313" key="3">
    <source>
        <dbReference type="EMBL" id="OAT79805.1"/>
    </source>
</evidence>
<dbReference type="Gene3D" id="2.130.10.10">
    <property type="entry name" value="YVTN repeat-like/Quinoprotein amine dehydrogenase"/>
    <property type="match status" value="1"/>
</dbReference>
<dbReference type="SUPFAM" id="SSF55383">
    <property type="entry name" value="Copper amine oxidase, domain N"/>
    <property type="match status" value="2"/>
</dbReference>
<keyword evidence="1" id="KW-0732">Signal</keyword>
<dbReference type="Pfam" id="PF07833">
    <property type="entry name" value="Cu_amine_oxidN1"/>
    <property type="match status" value="1"/>
</dbReference>